<dbReference type="PANTHER" id="PTHR35866">
    <property type="entry name" value="PUTATIVE-RELATED"/>
    <property type="match status" value="1"/>
</dbReference>
<dbReference type="RefSeq" id="WP_236890771.1">
    <property type="nucleotide sequence ID" value="NZ_AP024488.1"/>
</dbReference>
<name>A0ABM7PBC0_9BACT</name>
<proteinExistence type="predicted"/>
<sequence length="132" mass="15220">MALYTERRGSDIERPGTWVRYKEELCDNCMGLCCYLVIEVTAQDLIRMGITDEDEVEYDMRGLIKRLKKEGVITRGNLSKGKFTLTQRKQGGCSFLDAKNRCTVYEDRPTVCRKHPTELSPRLGYCPWSPSE</sequence>
<evidence type="ECO:0000313" key="1">
    <source>
        <dbReference type="EMBL" id="BCS94455.1"/>
    </source>
</evidence>
<dbReference type="EMBL" id="AP024488">
    <property type="protein sequence ID" value="BCS94455.1"/>
    <property type="molecule type" value="Genomic_DNA"/>
</dbReference>
<accession>A0ABM7PBC0</accession>
<reference evidence="1 2" key="1">
    <citation type="submission" date="2021-02" db="EMBL/GenBank/DDBJ databases">
        <title>Complete genome of Desulfoluna sp. strain ASN36.</title>
        <authorList>
            <person name="Takahashi A."/>
            <person name="Kojima H."/>
            <person name="Fukui M."/>
        </authorList>
    </citation>
    <scope>NUCLEOTIDE SEQUENCE [LARGE SCALE GENOMIC DNA]</scope>
    <source>
        <strain evidence="1 2">ASN36</strain>
    </source>
</reference>
<dbReference type="PANTHER" id="PTHR35866:SF1">
    <property type="entry name" value="YKGJ FAMILY CYSTEINE CLUSTER PROTEIN"/>
    <property type="match status" value="1"/>
</dbReference>
<evidence type="ECO:0008006" key="3">
    <source>
        <dbReference type="Google" id="ProtNLM"/>
    </source>
</evidence>
<gene>
    <name evidence="1" type="ORF">DSLASN_00870</name>
</gene>
<keyword evidence="2" id="KW-1185">Reference proteome</keyword>
<dbReference type="Pfam" id="PF03692">
    <property type="entry name" value="CxxCxxCC"/>
    <property type="match status" value="1"/>
</dbReference>
<organism evidence="1 2">
    <name type="scientific">Desulfoluna limicola</name>
    <dbReference type="NCBI Taxonomy" id="2810562"/>
    <lineage>
        <taxon>Bacteria</taxon>
        <taxon>Pseudomonadati</taxon>
        <taxon>Thermodesulfobacteriota</taxon>
        <taxon>Desulfobacteria</taxon>
        <taxon>Desulfobacterales</taxon>
        <taxon>Desulfolunaceae</taxon>
        <taxon>Desulfoluna</taxon>
    </lineage>
</organism>
<protein>
    <recommendedName>
        <fullName evidence="3">Fe-S oxidoreductase</fullName>
    </recommendedName>
</protein>
<dbReference type="InterPro" id="IPR005358">
    <property type="entry name" value="Puta_zinc/iron-chelating_dom"/>
</dbReference>
<evidence type="ECO:0000313" key="2">
    <source>
        <dbReference type="Proteomes" id="UP001320148"/>
    </source>
</evidence>
<dbReference type="Proteomes" id="UP001320148">
    <property type="component" value="Chromosome"/>
</dbReference>